<comment type="similarity">
    <text evidence="1">Belongs to the ROK (NagC/XylR) family.</text>
</comment>
<dbReference type="InterPro" id="IPR000600">
    <property type="entry name" value="ROK"/>
</dbReference>
<dbReference type="SUPFAM" id="SSF46785">
    <property type="entry name" value="Winged helix' DNA-binding domain"/>
    <property type="match status" value="1"/>
</dbReference>
<dbReference type="PANTHER" id="PTHR18964">
    <property type="entry name" value="ROK (REPRESSOR, ORF, KINASE) FAMILY"/>
    <property type="match status" value="1"/>
</dbReference>
<protein>
    <submittedName>
        <fullName evidence="2">ROK family protein</fullName>
    </submittedName>
</protein>
<organism evidence="2 3">
    <name type="scientific">Amycolatopsis xylanica</name>
    <dbReference type="NCBI Taxonomy" id="589385"/>
    <lineage>
        <taxon>Bacteria</taxon>
        <taxon>Bacillati</taxon>
        <taxon>Actinomycetota</taxon>
        <taxon>Actinomycetes</taxon>
        <taxon>Pseudonocardiales</taxon>
        <taxon>Pseudonocardiaceae</taxon>
        <taxon>Amycolatopsis</taxon>
    </lineage>
</organism>
<dbReference type="PANTHER" id="PTHR18964:SF149">
    <property type="entry name" value="BIFUNCTIONAL UDP-N-ACETYLGLUCOSAMINE 2-EPIMERASE_N-ACETYLMANNOSAMINE KINASE"/>
    <property type="match status" value="1"/>
</dbReference>
<reference evidence="2 3" key="1">
    <citation type="submission" date="2016-10" db="EMBL/GenBank/DDBJ databases">
        <authorList>
            <person name="de Groot N.N."/>
        </authorList>
    </citation>
    <scope>NUCLEOTIDE SEQUENCE [LARGE SCALE GENOMIC DNA]</scope>
    <source>
        <strain evidence="2 3">CPCC 202699</strain>
    </source>
</reference>
<dbReference type="Gene3D" id="1.10.10.10">
    <property type="entry name" value="Winged helix-like DNA-binding domain superfamily/Winged helix DNA-binding domain"/>
    <property type="match status" value="1"/>
</dbReference>
<dbReference type="InterPro" id="IPR036390">
    <property type="entry name" value="WH_DNA-bd_sf"/>
</dbReference>
<dbReference type="Pfam" id="PF00480">
    <property type="entry name" value="ROK"/>
    <property type="match status" value="1"/>
</dbReference>
<dbReference type="SUPFAM" id="SSF53067">
    <property type="entry name" value="Actin-like ATPase domain"/>
    <property type="match status" value="1"/>
</dbReference>
<sequence>MNQRAVLDFLRRCGPATRPQAVVDTGLSKPTVGFVLKALEAAGLIRSAGTITTLAGRTAPLYEADPGAGYVLGIDVGHHYIRAAVSDLGRTVVARRDEPNRAFSGGELVAVVARIAADTIAAAGLTPAEIMVRVIGSPGVVDPVNRCFRHSPNLPGWDRPGLLDELETALGADVLVENDANLAAVGEGESGAARGTKVFACLTVGADSGLGLMVNGRVFRGATGAAGEIGYLPHEEDRPLHQRLAYTVASVAAVVDPELIVLAGRMGSDEELPLESVERSLRSLTPYQPTVVEGELGADGVLVGAISVGVRAAENLVFERWVAEN</sequence>
<dbReference type="AlphaFoldDB" id="A0A1H3H251"/>
<dbReference type="InterPro" id="IPR043129">
    <property type="entry name" value="ATPase_NBD"/>
</dbReference>
<evidence type="ECO:0000313" key="3">
    <source>
        <dbReference type="Proteomes" id="UP000199515"/>
    </source>
</evidence>
<dbReference type="STRING" id="589385.SAMN05421504_104482"/>
<gene>
    <name evidence="2" type="ORF">SAMN05421504_104482</name>
</gene>
<name>A0A1H3H251_9PSEU</name>
<dbReference type="Proteomes" id="UP000199515">
    <property type="component" value="Unassembled WGS sequence"/>
</dbReference>
<dbReference type="CDD" id="cd23763">
    <property type="entry name" value="ASKHA_ATPase_ROK"/>
    <property type="match status" value="1"/>
</dbReference>
<dbReference type="InterPro" id="IPR036388">
    <property type="entry name" value="WH-like_DNA-bd_sf"/>
</dbReference>
<evidence type="ECO:0000256" key="1">
    <source>
        <dbReference type="ARBA" id="ARBA00006479"/>
    </source>
</evidence>
<dbReference type="Gene3D" id="3.30.420.40">
    <property type="match status" value="3"/>
</dbReference>
<accession>A0A1H3H251</accession>
<proteinExistence type="inferred from homology"/>
<dbReference type="EMBL" id="FNON01000004">
    <property type="protein sequence ID" value="SDY09400.1"/>
    <property type="molecule type" value="Genomic_DNA"/>
</dbReference>
<keyword evidence="3" id="KW-1185">Reference proteome</keyword>
<evidence type="ECO:0000313" key="2">
    <source>
        <dbReference type="EMBL" id="SDY09400.1"/>
    </source>
</evidence>